<dbReference type="InterPro" id="IPR018487">
    <property type="entry name" value="Hemopexin-like_repeat"/>
</dbReference>
<dbReference type="EMBL" id="JAHWGI010000981">
    <property type="protein sequence ID" value="KAK3919707.1"/>
    <property type="molecule type" value="Genomic_DNA"/>
</dbReference>
<dbReference type="InterPro" id="IPR006026">
    <property type="entry name" value="Peptidase_Metallo"/>
</dbReference>
<evidence type="ECO:0000256" key="10">
    <source>
        <dbReference type="PIRSR" id="PIRSR001191-2"/>
    </source>
</evidence>
<gene>
    <name evidence="16" type="ORF">KUF71_008834</name>
</gene>
<accession>A0AAE1HEC5</accession>
<feature type="modified residue" description="Phosphotyrosine; by PKDCC" evidence="12">
    <location>
        <position position="305"/>
    </location>
</feature>
<feature type="binding site" evidence="11">
    <location>
        <position position="61"/>
    </location>
    <ligand>
        <name>Ca(2+)</name>
        <dbReference type="ChEBI" id="CHEBI:29108"/>
        <label>3</label>
    </ligand>
</feature>
<keyword evidence="6 10" id="KW-0862">Zinc</keyword>
<feature type="binding site" evidence="11">
    <location>
        <position position="372"/>
    </location>
    <ligand>
        <name>Ca(2+)</name>
        <dbReference type="ChEBI" id="CHEBI:29108"/>
        <label>5</label>
    </ligand>
</feature>
<comment type="cofactor">
    <cofactor evidence="11">
        <name>Zn(2+)</name>
        <dbReference type="ChEBI" id="CHEBI:29105"/>
    </cofactor>
    <text evidence="11">Binds 2 Zn(2+) ions per subunit.</text>
</comment>
<dbReference type="CDD" id="cd00094">
    <property type="entry name" value="HX"/>
    <property type="match status" value="1"/>
</dbReference>
<evidence type="ECO:0000259" key="15">
    <source>
        <dbReference type="SMART" id="SM00235"/>
    </source>
</evidence>
<dbReference type="Proteomes" id="UP001219518">
    <property type="component" value="Unassembled WGS sequence"/>
</dbReference>
<feature type="domain" description="Peptidase metallopeptidase" evidence="15">
    <location>
        <begin position="2"/>
        <end position="154"/>
    </location>
</feature>
<feature type="binding site" evidence="11">
    <location>
        <position position="86"/>
    </location>
    <ligand>
        <name>Ca(2+)</name>
        <dbReference type="ChEBI" id="CHEBI:29108"/>
        <label>3</label>
    </ligand>
</feature>
<feature type="binding site" evidence="11">
    <location>
        <position position="60"/>
    </location>
    <ligand>
        <name>Ca(2+)</name>
        <dbReference type="ChEBI" id="CHEBI:29108"/>
        <label>3</label>
    </ligand>
</feature>
<feature type="binding site" evidence="11">
    <location>
        <position position="127"/>
    </location>
    <ligand>
        <name>Zn(2+)</name>
        <dbReference type="ChEBI" id="CHEBI:29105"/>
        <label>2</label>
        <note>catalytic</note>
    </ligand>
</feature>
<comment type="similarity">
    <text evidence="1">Belongs to the peptidase M10A family.</text>
</comment>
<dbReference type="GO" id="GO:0005615">
    <property type="term" value="C:extracellular space"/>
    <property type="evidence" value="ECO:0007669"/>
    <property type="project" value="TreeGrafter"/>
</dbReference>
<evidence type="ECO:0000256" key="7">
    <source>
        <dbReference type="ARBA" id="ARBA00023049"/>
    </source>
</evidence>
<keyword evidence="3 10" id="KW-0479">Metal-binding</keyword>
<dbReference type="GO" id="GO:0030574">
    <property type="term" value="P:collagen catabolic process"/>
    <property type="evidence" value="ECO:0007669"/>
    <property type="project" value="TreeGrafter"/>
</dbReference>
<feature type="binding site" evidence="11">
    <location>
        <position position="226"/>
    </location>
    <ligand>
        <name>Ca(2+)</name>
        <dbReference type="ChEBI" id="CHEBI:29108"/>
        <label>4</label>
    </ligand>
</feature>
<dbReference type="SMART" id="SM00235">
    <property type="entry name" value="ZnMc"/>
    <property type="match status" value="1"/>
</dbReference>
<feature type="non-terminal residue" evidence="16">
    <location>
        <position position="1"/>
    </location>
</feature>
<feature type="repeat" description="Hemopexin" evidence="13">
    <location>
        <begin position="318"/>
        <end position="365"/>
    </location>
</feature>
<feature type="binding site" evidence="11">
    <location>
        <position position="324"/>
    </location>
    <ligand>
        <name>Ca(2+)</name>
        <dbReference type="ChEBI" id="CHEBI:29108"/>
        <label>5</label>
    </ligand>
</feature>
<keyword evidence="8" id="KW-0865">Zymogen</keyword>
<dbReference type="PROSITE" id="PS51642">
    <property type="entry name" value="HEMOPEXIN_2"/>
    <property type="match status" value="4"/>
</dbReference>
<evidence type="ECO:0000256" key="2">
    <source>
        <dbReference type="ARBA" id="ARBA00022670"/>
    </source>
</evidence>
<evidence type="ECO:0000313" key="16">
    <source>
        <dbReference type="EMBL" id="KAK3919707.1"/>
    </source>
</evidence>
<proteinExistence type="inferred from homology"/>
<keyword evidence="4" id="KW-0677">Repeat</keyword>
<dbReference type="PRINTS" id="PR00138">
    <property type="entry name" value="MATRIXIN"/>
</dbReference>
<feature type="binding site" evidence="11">
    <location>
        <position position="79"/>
    </location>
    <ligand>
        <name>Ca(2+)</name>
        <dbReference type="ChEBI" id="CHEBI:29108"/>
        <label>2</label>
    </ligand>
</feature>
<feature type="compositionally biased region" description="Basic and acidic residues" evidence="14">
    <location>
        <begin position="211"/>
        <end position="221"/>
    </location>
</feature>
<dbReference type="PANTHER" id="PTHR10201">
    <property type="entry name" value="MATRIX METALLOPROTEINASE"/>
    <property type="match status" value="1"/>
</dbReference>
<dbReference type="CDD" id="cd04278">
    <property type="entry name" value="ZnMc_MMP"/>
    <property type="match status" value="1"/>
</dbReference>
<name>A0AAE1HEC5_9NEOP</name>
<feature type="binding site" evidence="11">
    <location>
        <position position="86"/>
    </location>
    <ligand>
        <name>Ca(2+)</name>
        <dbReference type="ChEBI" id="CHEBI:29108"/>
        <label>1</label>
    </ligand>
</feature>
<dbReference type="Pfam" id="PF00045">
    <property type="entry name" value="Hemopexin"/>
    <property type="match status" value="4"/>
</dbReference>
<dbReference type="PIRSF" id="PIRSF001191">
    <property type="entry name" value="Peptidase_M10A_matrix"/>
    <property type="match status" value="1"/>
</dbReference>
<evidence type="ECO:0000256" key="12">
    <source>
        <dbReference type="PIRSR" id="PIRSR621190-4"/>
    </source>
</evidence>
<feature type="repeat" description="Hemopexin" evidence="13">
    <location>
        <begin position="218"/>
        <end position="266"/>
    </location>
</feature>
<feature type="repeat" description="Hemopexin" evidence="13">
    <location>
        <begin position="366"/>
        <end position="412"/>
    </location>
</feature>
<feature type="binding site" evidence="11">
    <location>
        <position position="83"/>
    </location>
    <ligand>
        <name>Ca(2+)</name>
        <dbReference type="ChEBI" id="CHEBI:29108"/>
        <label>3</label>
    </ligand>
</feature>
<keyword evidence="17" id="KW-1185">Reference proteome</keyword>
<dbReference type="GO" id="GO:0006508">
    <property type="term" value="P:proteolysis"/>
    <property type="evidence" value="ECO:0007669"/>
    <property type="project" value="UniProtKB-KW"/>
</dbReference>
<evidence type="ECO:0000256" key="14">
    <source>
        <dbReference type="SAM" id="MobiDB-lite"/>
    </source>
</evidence>
<feature type="binding site" evidence="10">
    <location>
        <position position="109"/>
    </location>
    <ligand>
        <name>Zn(2+)</name>
        <dbReference type="ChEBI" id="CHEBI:29105"/>
        <label>2</label>
        <note>catalytic</note>
    </ligand>
</feature>
<sequence>CSLKTDVPPGLNKHHVRKELQEALDLWARPSKLSFPEDNTNAEIEVYFRRGNHSDGYPFDGRGLILAHAFFPGSGLGGDVHFDADEPWLMQNHNNGSAEGISLFAVAAHEFGHSLGLLHSSVSGALMFPWYQGLHRGYKLPEDDTHAIQQIYGSRDERQWGEYRPDLAPAPPRQPGAGGPGPGPGPRQPARRPSPPAATVPPAIAPAVPPRPRDPAKPDRCNTDYDAVAVIRRQTFFFKGKYFWRFEEGSILEDYPVQIDVFWVGLPKNLTHIDAVYERNSDRNIVFFIGKKYYVFSGNFLESGYPKPLTDLGLPPTLTHIDGAMVWGHNGKTYLFSGTVYWRLDEDVAKVELDYPRDMSMWRGVGYNIDAVFQKDGVTYFFKGKGFWKFNDRRMIVEHCRPKNSAAHWMGCKEPEGTWFDWEENSVNIFRDTAGCYYDLEMDDDDEDSAASHITLNIVLLSISLPFSLLFTS</sequence>
<keyword evidence="2" id="KW-0645">Protease</keyword>
<dbReference type="SUPFAM" id="SSF55486">
    <property type="entry name" value="Metalloproteases ('zincins'), catalytic domain"/>
    <property type="match status" value="1"/>
</dbReference>
<evidence type="ECO:0000256" key="4">
    <source>
        <dbReference type="ARBA" id="ARBA00022737"/>
    </source>
</evidence>
<dbReference type="InterPro" id="IPR033739">
    <property type="entry name" value="M10A_MMP"/>
</dbReference>
<feature type="binding site" evidence="10">
    <location>
        <position position="113"/>
    </location>
    <ligand>
        <name>Zn(2+)</name>
        <dbReference type="ChEBI" id="CHEBI:29105"/>
        <label>2</label>
        <note>catalytic</note>
    </ligand>
</feature>
<dbReference type="InterPro" id="IPR024079">
    <property type="entry name" value="MetalloPept_cat_dom_sf"/>
</dbReference>
<feature type="binding site" evidence="11">
    <location>
        <position position="77"/>
    </location>
    <ligand>
        <name>Ca(2+)</name>
        <dbReference type="ChEBI" id="CHEBI:29108"/>
        <label>2</label>
    </ligand>
</feature>
<comment type="cofactor">
    <cofactor evidence="11">
        <name>Ca(2+)</name>
        <dbReference type="ChEBI" id="CHEBI:29108"/>
    </cofactor>
    <text evidence="11">Can bind about 5 Ca(2+) ions per subunit.</text>
</comment>
<keyword evidence="5" id="KW-0378">Hydrolase</keyword>
<evidence type="ECO:0000256" key="5">
    <source>
        <dbReference type="ARBA" id="ARBA00022801"/>
    </source>
</evidence>
<evidence type="ECO:0000256" key="3">
    <source>
        <dbReference type="ARBA" id="ARBA00022723"/>
    </source>
</evidence>
<comment type="caution">
    <text evidence="16">The sequence shown here is derived from an EMBL/GenBank/DDBJ whole genome shotgun (WGS) entry which is preliminary data.</text>
</comment>
<dbReference type="Gene3D" id="2.110.10.10">
    <property type="entry name" value="Hemopexin-like domain"/>
    <property type="match status" value="1"/>
</dbReference>
<feature type="active site" evidence="9">
    <location>
        <position position="110"/>
    </location>
</feature>
<dbReference type="InterPro" id="IPR036375">
    <property type="entry name" value="Hemopexin-like_dom_sf"/>
</dbReference>
<organism evidence="16 17">
    <name type="scientific">Frankliniella fusca</name>
    <dbReference type="NCBI Taxonomy" id="407009"/>
    <lineage>
        <taxon>Eukaryota</taxon>
        <taxon>Metazoa</taxon>
        <taxon>Ecdysozoa</taxon>
        <taxon>Arthropoda</taxon>
        <taxon>Hexapoda</taxon>
        <taxon>Insecta</taxon>
        <taxon>Pterygota</taxon>
        <taxon>Neoptera</taxon>
        <taxon>Paraneoptera</taxon>
        <taxon>Thysanoptera</taxon>
        <taxon>Terebrantia</taxon>
        <taxon>Thripoidea</taxon>
        <taxon>Thripidae</taxon>
        <taxon>Frankliniella</taxon>
    </lineage>
</organism>
<feature type="binding site" evidence="11">
    <location>
        <position position="274"/>
    </location>
    <ligand>
        <name>Ca(2+)</name>
        <dbReference type="ChEBI" id="CHEBI:29108"/>
        <label>4</label>
    </ligand>
</feature>
<evidence type="ECO:0000313" key="17">
    <source>
        <dbReference type="Proteomes" id="UP001219518"/>
    </source>
</evidence>
<dbReference type="FunFam" id="2.110.10.10:FF:000018">
    <property type="entry name" value="Matrix metallopeptidase 25b"/>
    <property type="match status" value="1"/>
</dbReference>
<feature type="binding site" evidence="10">
    <location>
        <position position="119"/>
    </location>
    <ligand>
        <name>Zn(2+)</name>
        <dbReference type="ChEBI" id="CHEBI:29105"/>
        <label>2</label>
        <note>catalytic</note>
    </ligand>
</feature>
<evidence type="ECO:0000256" key="13">
    <source>
        <dbReference type="PROSITE-ProRule" id="PRU01011"/>
    </source>
</evidence>
<feature type="compositionally biased region" description="Pro residues" evidence="14">
    <location>
        <begin position="181"/>
        <end position="210"/>
    </location>
</feature>
<evidence type="ECO:0000256" key="1">
    <source>
        <dbReference type="ARBA" id="ARBA00010370"/>
    </source>
</evidence>
<dbReference type="GO" id="GO:0030198">
    <property type="term" value="P:extracellular matrix organization"/>
    <property type="evidence" value="ECO:0007669"/>
    <property type="project" value="TreeGrafter"/>
</dbReference>
<reference evidence="16" key="2">
    <citation type="journal article" date="2023" name="BMC Genomics">
        <title>Pest status, molecular evolution, and epigenetic factors derived from the genome assembly of Frankliniella fusca, a thysanopteran phytovirus vector.</title>
        <authorList>
            <person name="Catto M.A."/>
            <person name="Labadie P.E."/>
            <person name="Jacobson A.L."/>
            <person name="Kennedy G.G."/>
            <person name="Srinivasan R."/>
            <person name="Hunt B.G."/>
        </authorList>
    </citation>
    <scope>NUCLEOTIDE SEQUENCE</scope>
    <source>
        <strain evidence="16">PL_HMW_Pooled</strain>
    </source>
</reference>
<evidence type="ECO:0000256" key="8">
    <source>
        <dbReference type="ARBA" id="ARBA00023145"/>
    </source>
</evidence>
<feature type="binding site" evidence="11">
    <location>
        <position position="370"/>
    </location>
    <ligand>
        <name>Ca(2+)</name>
        <dbReference type="ChEBI" id="CHEBI:29108"/>
        <label>4</label>
    </ligand>
</feature>
<feature type="binding site" evidence="11">
    <location>
        <position position="53"/>
    </location>
    <ligand>
        <name>Zn(2+)</name>
        <dbReference type="ChEBI" id="CHEBI:29105"/>
        <label>1</label>
    </ligand>
</feature>
<protein>
    <submittedName>
        <fullName evidence="16">Matrix metalloproteinase-16</fullName>
    </submittedName>
</protein>
<keyword evidence="11" id="KW-0106">Calcium</keyword>
<feature type="binding site" evidence="11">
    <location>
        <position position="81"/>
    </location>
    <ligand>
        <name>Zn(2+)</name>
        <dbReference type="ChEBI" id="CHEBI:29105"/>
        <label>1</label>
    </ligand>
</feature>
<evidence type="ECO:0000256" key="9">
    <source>
        <dbReference type="PIRSR" id="PIRSR001191-1"/>
    </source>
</evidence>
<dbReference type="GO" id="GO:0004222">
    <property type="term" value="F:metalloendopeptidase activity"/>
    <property type="evidence" value="ECO:0007669"/>
    <property type="project" value="InterPro"/>
</dbReference>
<feature type="binding site" evidence="11">
    <location>
        <position position="55"/>
    </location>
    <ligand>
        <name>Zn(2+)</name>
        <dbReference type="ChEBI" id="CHEBI:29105"/>
        <label>1</label>
    </ligand>
</feature>
<dbReference type="GO" id="GO:0031012">
    <property type="term" value="C:extracellular matrix"/>
    <property type="evidence" value="ECO:0007669"/>
    <property type="project" value="InterPro"/>
</dbReference>
<dbReference type="InterPro" id="IPR000585">
    <property type="entry name" value="Hemopexin-like_dom"/>
</dbReference>
<feature type="region of interest" description="Disordered" evidence="14">
    <location>
        <begin position="159"/>
        <end position="221"/>
    </location>
</feature>
<dbReference type="GO" id="GO:0008270">
    <property type="term" value="F:zinc ion binding"/>
    <property type="evidence" value="ECO:0007669"/>
    <property type="project" value="InterPro"/>
</dbReference>
<feature type="binding site" evidence="11">
    <location>
        <position position="68"/>
    </location>
    <ligand>
        <name>Zn(2+)</name>
        <dbReference type="ChEBI" id="CHEBI:29105"/>
        <label>1</label>
    </ligand>
</feature>
<dbReference type="InterPro" id="IPR021190">
    <property type="entry name" value="Pept_M10A"/>
</dbReference>
<dbReference type="SMART" id="SM00120">
    <property type="entry name" value="HX"/>
    <property type="match status" value="4"/>
</dbReference>
<keyword evidence="7 16" id="KW-0482">Metalloprotease</keyword>
<evidence type="ECO:0000256" key="11">
    <source>
        <dbReference type="PIRSR" id="PIRSR621190-2"/>
    </source>
</evidence>
<feature type="repeat" description="Hemopexin" evidence="13">
    <location>
        <begin position="270"/>
        <end position="316"/>
    </location>
</feature>
<evidence type="ECO:0000256" key="6">
    <source>
        <dbReference type="ARBA" id="ARBA00022833"/>
    </source>
</evidence>
<dbReference type="Gene3D" id="3.40.390.10">
    <property type="entry name" value="Collagenase (Catalytic Domain)"/>
    <property type="match status" value="1"/>
</dbReference>
<dbReference type="SUPFAM" id="SSF50923">
    <property type="entry name" value="Hemopexin-like domain"/>
    <property type="match status" value="1"/>
</dbReference>
<dbReference type="PANTHER" id="PTHR10201:SF308">
    <property type="entry name" value="MATRIX METALLOPROTEINASE 2"/>
    <property type="match status" value="1"/>
</dbReference>
<reference evidence="16" key="1">
    <citation type="submission" date="2021-07" db="EMBL/GenBank/DDBJ databases">
        <authorList>
            <person name="Catto M.A."/>
            <person name="Jacobson A."/>
            <person name="Kennedy G."/>
            <person name="Labadie P."/>
            <person name="Hunt B.G."/>
            <person name="Srinivasan R."/>
        </authorList>
    </citation>
    <scope>NUCLEOTIDE SEQUENCE</scope>
    <source>
        <strain evidence="16">PL_HMW_Pooled</strain>
        <tissue evidence="16">Head</tissue>
    </source>
</reference>
<dbReference type="InterPro" id="IPR001818">
    <property type="entry name" value="Pept_M10_metallopeptidase"/>
</dbReference>
<dbReference type="Pfam" id="PF00413">
    <property type="entry name" value="Peptidase_M10"/>
    <property type="match status" value="1"/>
</dbReference>
<dbReference type="AlphaFoldDB" id="A0AAE1HEC5"/>